<organism evidence="6 7">
    <name type="scientific">Sinorhizobium fredii (strain USDA 257)</name>
    <dbReference type="NCBI Taxonomy" id="1185652"/>
    <lineage>
        <taxon>Bacteria</taxon>
        <taxon>Pseudomonadati</taxon>
        <taxon>Pseudomonadota</taxon>
        <taxon>Alphaproteobacteria</taxon>
        <taxon>Hyphomicrobiales</taxon>
        <taxon>Rhizobiaceae</taxon>
        <taxon>Sinorhizobium/Ensifer group</taxon>
        <taxon>Sinorhizobium</taxon>
    </lineage>
</organism>
<evidence type="ECO:0000313" key="6">
    <source>
        <dbReference type="EMBL" id="AFL51270.1"/>
    </source>
</evidence>
<dbReference type="CDD" id="cd17535">
    <property type="entry name" value="REC_NarL-like"/>
    <property type="match status" value="1"/>
</dbReference>
<dbReference type="PANTHER" id="PTHR43214:SF43">
    <property type="entry name" value="TWO-COMPONENT RESPONSE REGULATOR"/>
    <property type="match status" value="1"/>
</dbReference>
<dbReference type="PANTHER" id="PTHR43214">
    <property type="entry name" value="TWO-COMPONENT RESPONSE REGULATOR"/>
    <property type="match status" value="1"/>
</dbReference>
<dbReference type="CDD" id="cd06170">
    <property type="entry name" value="LuxR_C_like"/>
    <property type="match status" value="1"/>
</dbReference>
<dbReference type="PROSITE" id="PS50110">
    <property type="entry name" value="RESPONSE_REGULATORY"/>
    <property type="match status" value="1"/>
</dbReference>
<evidence type="ECO:0000256" key="2">
    <source>
        <dbReference type="ARBA" id="ARBA00023125"/>
    </source>
</evidence>
<feature type="domain" description="Response regulatory" evidence="5">
    <location>
        <begin position="3"/>
        <end position="118"/>
    </location>
</feature>
<feature type="domain" description="HTH luxR-type" evidence="4">
    <location>
        <begin position="140"/>
        <end position="205"/>
    </location>
</feature>
<dbReference type="eggNOG" id="COG2197">
    <property type="taxonomic scope" value="Bacteria"/>
</dbReference>
<gene>
    <name evidence="6" type="primary">narP</name>
    <name evidence="6" type="ORF">USDA257_c26960</name>
</gene>
<dbReference type="Pfam" id="PF00196">
    <property type="entry name" value="GerE"/>
    <property type="match status" value="1"/>
</dbReference>
<dbReference type="InterPro" id="IPR039420">
    <property type="entry name" value="WalR-like"/>
</dbReference>
<dbReference type="GO" id="GO:0006355">
    <property type="term" value="P:regulation of DNA-templated transcription"/>
    <property type="evidence" value="ECO:0007669"/>
    <property type="project" value="InterPro"/>
</dbReference>
<dbReference type="SUPFAM" id="SSF52172">
    <property type="entry name" value="CheY-like"/>
    <property type="match status" value="1"/>
</dbReference>
<reference evidence="6 7" key="1">
    <citation type="journal article" date="2012" name="J. Bacteriol.">
        <title>Complete genome sequence of the broad-host-range strain Sinorhizobium fredii USDA257.</title>
        <authorList>
            <person name="Schuldes J."/>
            <person name="Rodriguez Orbegoso M."/>
            <person name="Schmeisser C."/>
            <person name="Krishnan H.B."/>
            <person name="Daniel R."/>
            <person name="Streit W.R."/>
        </authorList>
    </citation>
    <scope>NUCLEOTIDE SEQUENCE [LARGE SCALE GENOMIC DNA]</scope>
    <source>
        <strain evidence="6 7">USDA 257</strain>
    </source>
</reference>
<dbReference type="EMBL" id="CP003563">
    <property type="protein sequence ID" value="AFL51270.1"/>
    <property type="molecule type" value="Genomic_DNA"/>
</dbReference>
<dbReference type="Proteomes" id="UP000006180">
    <property type="component" value="Chromosome"/>
</dbReference>
<dbReference type="Gene3D" id="3.40.50.2300">
    <property type="match status" value="1"/>
</dbReference>
<evidence type="ECO:0000313" key="7">
    <source>
        <dbReference type="Proteomes" id="UP000006180"/>
    </source>
</evidence>
<dbReference type="HOGENOM" id="CLU_000445_90_8_5"/>
<dbReference type="GO" id="GO:0000160">
    <property type="term" value="P:phosphorelay signal transduction system"/>
    <property type="evidence" value="ECO:0007669"/>
    <property type="project" value="InterPro"/>
</dbReference>
<evidence type="ECO:0000259" key="4">
    <source>
        <dbReference type="PROSITE" id="PS50043"/>
    </source>
</evidence>
<dbReference type="InterPro" id="IPR016032">
    <property type="entry name" value="Sig_transdc_resp-reg_C-effctor"/>
</dbReference>
<dbReference type="InterPro" id="IPR001789">
    <property type="entry name" value="Sig_transdc_resp-reg_receiver"/>
</dbReference>
<name>I3X5W4_SINF2</name>
<dbReference type="AlphaFoldDB" id="I3X5W4"/>
<feature type="modified residue" description="4-aspartylphosphate" evidence="3">
    <location>
        <position position="54"/>
    </location>
</feature>
<keyword evidence="1 3" id="KW-0597">Phosphoprotein</keyword>
<dbReference type="SMART" id="SM00421">
    <property type="entry name" value="HTH_LUXR"/>
    <property type="match status" value="1"/>
</dbReference>
<evidence type="ECO:0000259" key="5">
    <source>
        <dbReference type="PROSITE" id="PS50110"/>
    </source>
</evidence>
<dbReference type="KEGG" id="sfd:USDA257_c26960"/>
<dbReference type="PROSITE" id="PS50043">
    <property type="entry name" value="HTH_LUXR_2"/>
    <property type="match status" value="1"/>
</dbReference>
<dbReference type="STRING" id="1185652.USDA257_c26960"/>
<sequence length="212" mass="23081">MYSVIIVDDHPLLLRGLQDLMSAAPEFEVVGATTSGTEAVSLICDLQPDIAVLDVAIPSMGGLEILRATRNKRLTKFIFLTATISGPQIADALKMGLSGILLKEYAPEELLNCMRKVANGGKWLPQELLSRASMPSDEGMVEKLNLLTARERQITVLICSGLSNRTIAERIGTSEGTVGIHLHNIFRKLEISNRTALAALHVQYMTANNKNV</sequence>
<dbReference type="SUPFAM" id="SSF46894">
    <property type="entry name" value="C-terminal effector domain of the bipartite response regulators"/>
    <property type="match status" value="1"/>
</dbReference>
<dbReference type="InterPro" id="IPR011006">
    <property type="entry name" value="CheY-like_superfamily"/>
</dbReference>
<dbReference type="PATRIC" id="fig|1185652.3.peg.2790"/>
<evidence type="ECO:0000256" key="3">
    <source>
        <dbReference type="PROSITE-ProRule" id="PRU00169"/>
    </source>
</evidence>
<proteinExistence type="predicted"/>
<dbReference type="InterPro" id="IPR058245">
    <property type="entry name" value="NreC/VraR/RcsB-like_REC"/>
</dbReference>
<evidence type="ECO:0000256" key="1">
    <source>
        <dbReference type="ARBA" id="ARBA00022553"/>
    </source>
</evidence>
<protein>
    <submittedName>
        <fullName evidence="6">Nitrate/nitrite response regulator protein NarP</fullName>
    </submittedName>
</protein>
<dbReference type="GO" id="GO:0003677">
    <property type="term" value="F:DNA binding"/>
    <property type="evidence" value="ECO:0007669"/>
    <property type="project" value="UniProtKB-KW"/>
</dbReference>
<dbReference type="PRINTS" id="PR00038">
    <property type="entry name" value="HTHLUXR"/>
</dbReference>
<dbReference type="Pfam" id="PF00072">
    <property type="entry name" value="Response_reg"/>
    <property type="match status" value="1"/>
</dbReference>
<accession>I3X5W4</accession>
<dbReference type="InterPro" id="IPR000792">
    <property type="entry name" value="Tscrpt_reg_LuxR_C"/>
</dbReference>
<dbReference type="RefSeq" id="WP_014763433.1">
    <property type="nucleotide sequence ID" value="NC_018000.1"/>
</dbReference>
<keyword evidence="2" id="KW-0238">DNA-binding</keyword>
<dbReference type="SMART" id="SM00448">
    <property type="entry name" value="REC"/>
    <property type="match status" value="1"/>
</dbReference>